<dbReference type="RefSeq" id="WP_083956654.1">
    <property type="nucleotide sequence ID" value="NZ_JBHIWA010000003.1"/>
</dbReference>
<feature type="transmembrane region" description="Helical" evidence="1">
    <location>
        <begin position="30"/>
        <end position="53"/>
    </location>
</feature>
<feature type="transmembrane region" description="Helical" evidence="1">
    <location>
        <begin position="366"/>
        <end position="387"/>
    </location>
</feature>
<keyword evidence="1" id="KW-1133">Transmembrane helix</keyword>
<feature type="transmembrane region" description="Helical" evidence="1">
    <location>
        <begin position="105"/>
        <end position="125"/>
    </location>
</feature>
<keyword evidence="4" id="KW-1185">Reference proteome</keyword>
<protein>
    <submittedName>
        <fullName evidence="3">DUF418 domain-containing protein</fullName>
    </submittedName>
</protein>
<dbReference type="Proteomes" id="UP000218323">
    <property type="component" value="Unassembled WGS sequence"/>
</dbReference>
<feature type="transmembrane region" description="Helical" evidence="1">
    <location>
        <begin position="334"/>
        <end position="354"/>
    </location>
</feature>
<evidence type="ECO:0000259" key="2">
    <source>
        <dbReference type="Pfam" id="PF04235"/>
    </source>
</evidence>
<dbReference type="PANTHER" id="PTHR30590:SF2">
    <property type="entry name" value="INNER MEMBRANE PROTEIN"/>
    <property type="match status" value="1"/>
</dbReference>
<reference evidence="3 4" key="1">
    <citation type="submission" date="2017-09" db="EMBL/GenBank/DDBJ databases">
        <title>Sphingomonas adhaesiva DSM 7418, whole genome shotgun sequence.</title>
        <authorList>
            <person name="Feng G."/>
            <person name="Zhu H."/>
        </authorList>
    </citation>
    <scope>NUCLEOTIDE SEQUENCE [LARGE SCALE GENOMIC DNA]</scope>
    <source>
        <strain evidence="3 4">DSM 7418</strain>
    </source>
</reference>
<organism evidence="3 4">
    <name type="scientific">Sphingomonas adhaesiva</name>
    <dbReference type="NCBI Taxonomy" id="28212"/>
    <lineage>
        <taxon>Bacteria</taxon>
        <taxon>Pseudomonadati</taxon>
        <taxon>Pseudomonadota</taxon>
        <taxon>Alphaproteobacteria</taxon>
        <taxon>Sphingomonadales</taxon>
        <taxon>Sphingomonadaceae</taxon>
        <taxon>Sphingomonas</taxon>
    </lineage>
</organism>
<feature type="transmembrane region" description="Helical" evidence="1">
    <location>
        <begin position="295"/>
        <end position="322"/>
    </location>
</feature>
<evidence type="ECO:0000256" key="1">
    <source>
        <dbReference type="SAM" id="Phobius"/>
    </source>
</evidence>
<keyword evidence="1" id="KW-0812">Transmembrane</keyword>
<evidence type="ECO:0000313" key="3">
    <source>
        <dbReference type="EMBL" id="PCG13390.1"/>
    </source>
</evidence>
<name>A0A2A4I6G8_9SPHN</name>
<gene>
    <name evidence="3" type="ORF">COA07_14550</name>
</gene>
<feature type="transmembrane region" description="Helical" evidence="1">
    <location>
        <begin position="262"/>
        <end position="283"/>
    </location>
</feature>
<feature type="domain" description="DUF418" evidence="2">
    <location>
        <begin position="248"/>
        <end position="401"/>
    </location>
</feature>
<feature type="transmembrane region" description="Helical" evidence="1">
    <location>
        <begin position="131"/>
        <end position="146"/>
    </location>
</feature>
<accession>A0A2A4I6G8</accession>
<dbReference type="Pfam" id="PF04235">
    <property type="entry name" value="DUF418"/>
    <property type="match status" value="1"/>
</dbReference>
<evidence type="ECO:0000313" key="4">
    <source>
        <dbReference type="Proteomes" id="UP000218323"/>
    </source>
</evidence>
<sequence>MTPGDPPALASEPPAGPAPRIAQLDIIRGLAVMGILVANLPAFALPAAAYFSPLAWGGTGIADRAAWFVTFVLVEGKMRGLFSMLFGASMLLVMDRAAAGGRSPAAVHLSRMAVLFVIGLVHLYLIWWGDILAHYALVGTIALAFARARIRLLLFTSAVLLLIDLLLATSVAAMLVATPSPATAPMTAAVVQGFGVPPRGELIAEIAAYRTSFATAARFRIAHAGTPLDGLYIFGLQTLSAMLLGMAAFRSGFLTGAWSRRAYRRIAVIALGTSLPLYALLAWHSMAGGFGYRRIFLASIVLGPALRPVTTIGYAALVLLLLRADGRWSARIAAVGRTAFSNYIGTSLAMLLLFTGAHQFGAWSRASLYLLAPPVWMVMLWWSPWWLGRFGQGPLERVWRRPADAPWKMRTRRN</sequence>
<feature type="transmembrane region" description="Helical" evidence="1">
    <location>
        <begin position="65"/>
        <end position="93"/>
    </location>
</feature>
<dbReference type="InterPro" id="IPR052529">
    <property type="entry name" value="Bact_Transport_Assoc"/>
</dbReference>
<dbReference type="AlphaFoldDB" id="A0A2A4I6G8"/>
<comment type="caution">
    <text evidence="3">The sequence shown here is derived from an EMBL/GenBank/DDBJ whole genome shotgun (WGS) entry which is preliminary data.</text>
</comment>
<dbReference type="EMBL" id="NWVC01000008">
    <property type="protein sequence ID" value="PCG13390.1"/>
    <property type="molecule type" value="Genomic_DNA"/>
</dbReference>
<feature type="transmembrane region" description="Helical" evidence="1">
    <location>
        <begin position="153"/>
        <end position="177"/>
    </location>
</feature>
<dbReference type="PANTHER" id="PTHR30590">
    <property type="entry name" value="INNER MEMBRANE PROTEIN"/>
    <property type="match status" value="1"/>
</dbReference>
<keyword evidence="1" id="KW-0472">Membrane</keyword>
<proteinExistence type="predicted"/>
<dbReference type="InterPro" id="IPR007349">
    <property type="entry name" value="DUF418"/>
</dbReference>
<feature type="transmembrane region" description="Helical" evidence="1">
    <location>
        <begin position="231"/>
        <end position="250"/>
    </location>
</feature>